<protein>
    <recommendedName>
        <fullName evidence="4">MARVEL domain-containing protein</fullName>
    </recommendedName>
</protein>
<dbReference type="HOGENOM" id="CLU_083413_1_0_1"/>
<reference evidence="2 3" key="1">
    <citation type="journal article" date="2012" name="Science">
        <title>The Paleozoic origin of enzymatic lignin decomposition reconstructed from 31 fungal genomes.</title>
        <authorList>
            <person name="Floudas D."/>
            <person name="Binder M."/>
            <person name="Riley R."/>
            <person name="Barry K."/>
            <person name="Blanchette R.A."/>
            <person name="Henrissat B."/>
            <person name="Martinez A.T."/>
            <person name="Otillar R."/>
            <person name="Spatafora J.W."/>
            <person name="Yadav J.S."/>
            <person name="Aerts A."/>
            <person name="Benoit I."/>
            <person name="Boyd A."/>
            <person name="Carlson A."/>
            <person name="Copeland A."/>
            <person name="Coutinho P.M."/>
            <person name="de Vries R.P."/>
            <person name="Ferreira P."/>
            <person name="Findley K."/>
            <person name="Foster B."/>
            <person name="Gaskell J."/>
            <person name="Glotzer D."/>
            <person name="Gorecki P."/>
            <person name="Heitman J."/>
            <person name="Hesse C."/>
            <person name="Hori C."/>
            <person name="Igarashi K."/>
            <person name="Jurgens J.A."/>
            <person name="Kallen N."/>
            <person name="Kersten P."/>
            <person name="Kohler A."/>
            <person name="Kuees U."/>
            <person name="Kumar T.K.A."/>
            <person name="Kuo A."/>
            <person name="LaButti K."/>
            <person name="Larrondo L.F."/>
            <person name="Lindquist E."/>
            <person name="Ling A."/>
            <person name="Lombard V."/>
            <person name="Lucas S."/>
            <person name="Lundell T."/>
            <person name="Martin R."/>
            <person name="McLaughlin D.J."/>
            <person name="Morgenstern I."/>
            <person name="Morin E."/>
            <person name="Murat C."/>
            <person name="Nagy L.G."/>
            <person name="Nolan M."/>
            <person name="Ohm R.A."/>
            <person name="Patyshakuliyeva A."/>
            <person name="Rokas A."/>
            <person name="Ruiz-Duenas F.J."/>
            <person name="Sabat G."/>
            <person name="Salamov A."/>
            <person name="Samejima M."/>
            <person name="Schmutz J."/>
            <person name="Slot J.C."/>
            <person name="St John F."/>
            <person name="Stenlid J."/>
            <person name="Sun H."/>
            <person name="Sun S."/>
            <person name="Syed K."/>
            <person name="Tsang A."/>
            <person name="Wiebenga A."/>
            <person name="Young D."/>
            <person name="Pisabarro A."/>
            <person name="Eastwood D.C."/>
            <person name="Martin F."/>
            <person name="Cullen D."/>
            <person name="Grigoriev I.V."/>
            <person name="Hibbett D.S."/>
        </authorList>
    </citation>
    <scope>NUCLEOTIDE SEQUENCE [LARGE SCALE GENOMIC DNA]</scope>
    <source>
        <strain evidence="2 3">DJM-731 SS1</strain>
    </source>
</reference>
<feature type="transmembrane region" description="Helical" evidence="1">
    <location>
        <begin position="43"/>
        <end position="63"/>
    </location>
</feature>
<dbReference type="RefSeq" id="XP_040631201.1">
    <property type="nucleotide sequence ID" value="XM_040768082.1"/>
</dbReference>
<organism evidence="2 3">
    <name type="scientific">Dacryopinax primogenitus (strain DJM 731)</name>
    <name type="common">Brown rot fungus</name>
    <dbReference type="NCBI Taxonomy" id="1858805"/>
    <lineage>
        <taxon>Eukaryota</taxon>
        <taxon>Fungi</taxon>
        <taxon>Dikarya</taxon>
        <taxon>Basidiomycota</taxon>
        <taxon>Agaricomycotina</taxon>
        <taxon>Dacrymycetes</taxon>
        <taxon>Dacrymycetales</taxon>
        <taxon>Dacrymycetaceae</taxon>
        <taxon>Dacryopinax</taxon>
    </lineage>
</organism>
<evidence type="ECO:0000313" key="2">
    <source>
        <dbReference type="EMBL" id="EJU04307.1"/>
    </source>
</evidence>
<keyword evidence="1" id="KW-1133">Transmembrane helix</keyword>
<evidence type="ECO:0008006" key="4">
    <source>
        <dbReference type="Google" id="ProtNLM"/>
    </source>
</evidence>
<keyword evidence="3" id="KW-1185">Reference proteome</keyword>
<dbReference type="OrthoDB" id="3364107at2759"/>
<sequence>MRIYALARLILHAFVLVFTICLLGISANTVALANKYHVTRQYAQLSLAVSVITLVVLIPVLVLDRLRRNALPSWTSVELGWNGVIWVLWLGESLPPSPLPCMPLIYPLDVEYLSYYLRSASEAQSVCQQSQAIEALAWLNWIILFALFWILLITALVYHTPSGGAIWMSSMADYTPAPSDKVASGGMMPMTQPTHYAGAPMAAGNPQMGYPAAATPGTQMSGVGGMPMMGTPMTQATQGHPGVAQV</sequence>
<name>M5GD71_DACPD</name>
<dbReference type="EMBL" id="JH795858">
    <property type="protein sequence ID" value="EJU04307.1"/>
    <property type="molecule type" value="Genomic_DNA"/>
</dbReference>
<feature type="transmembrane region" description="Helical" evidence="1">
    <location>
        <begin position="138"/>
        <end position="158"/>
    </location>
</feature>
<keyword evidence="1" id="KW-0812">Transmembrane</keyword>
<dbReference type="AlphaFoldDB" id="M5GD71"/>
<evidence type="ECO:0000313" key="3">
    <source>
        <dbReference type="Proteomes" id="UP000030653"/>
    </source>
</evidence>
<dbReference type="STRING" id="1858805.M5GD71"/>
<keyword evidence="1" id="KW-0472">Membrane</keyword>
<evidence type="ECO:0000256" key="1">
    <source>
        <dbReference type="SAM" id="Phobius"/>
    </source>
</evidence>
<dbReference type="Proteomes" id="UP000030653">
    <property type="component" value="Unassembled WGS sequence"/>
</dbReference>
<proteinExistence type="predicted"/>
<dbReference type="GeneID" id="63683144"/>
<dbReference type="OMA" id="WMSSMAD"/>
<gene>
    <name evidence="2" type="ORF">DACRYDRAFT_105369</name>
</gene>
<accession>M5GD71</accession>